<sequence length="364" mass="37664">MLTSRGFSIYSPTGSVQLPPGAVAGYSMSLSSSTVTFASPSTAGITYLSVSNSVVPDISGMLNITSIYISSGTLGTISWTSMLRLTSITIASSPSITGALPETWTNSHFPALTSIYLSSLGVTSIPSAAWSSITMLTSITIESCSSLTSALPSEWSSLNQLYSISISGTPFLGPLPDSWSYLASVVTISISGAQFSGTTFPASWVASGSMPNLVSLVIVSCGLGGALPSQWEGTAPLTYLGLSSNSIIGPLPTTVTGWSRLTTLDLSSNFIGTVLPDWSLSSLTTFSCNSCGISGPLPQWGYMPNINTIFLSSNPIGSSIPYSWSQSLQHLGALNLASSSITGQLPVTWTSTFLSTLSLGSTCP</sequence>
<dbReference type="Gene3D" id="3.80.10.10">
    <property type="entry name" value="Ribonuclease Inhibitor"/>
    <property type="match status" value="1"/>
</dbReference>
<evidence type="ECO:0000256" key="5">
    <source>
        <dbReference type="ARBA" id="ARBA00022737"/>
    </source>
</evidence>
<keyword evidence="9" id="KW-0325">Glycoprotein</keyword>
<dbReference type="SUPFAM" id="SSF52058">
    <property type="entry name" value="L domain-like"/>
    <property type="match status" value="1"/>
</dbReference>
<evidence type="ECO:0000256" key="4">
    <source>
        <dbReference type="ARBA" id="ARBA00022729"/>
    </source>
</evidence>
<keyword evidence="7" id="KW-0472">Membrane</keyword>
<name>A0A0S4KL26_BODSA</name>
<dbReference type="Proteomes" id="UP000051952">
    <property type="component" value="Unassembled WGS sequence"/>
</dbReference>
<organism evidence="10 11">
    <name type="scientific">Bodo saltans</name>
    <name type="common">Flagellated protozoan</name>
    <dbReference type="NCBI Taxonomy" id="75058"/>
    <lineage>
        <taxon>Eukaryota</taxon>
        <taxon>Discoba</taxon>
        <taxon>Euglenozoa</taxon>
        <taxon>Kinetoplastea</taxon>
        <taxon>Metakinetoplastina</taxon>
        <taxon>Eubodonida</taxon>
        <taxon>Bodonidae</taxon>
        <taxon>Bodo</taxon>
    </lineage>
</organism>
<evidence type="ECO:0000313" key="10">
    <source>
        <dbReference type="EMBL" id="CUI15063.1"/>
    </source>
</evidence>
<keyword evidence="2" id="KW-0433">Leucine-rich repeat</keyword>
<dbReference type="AlphaFoldDB" id="A0A0S4KL26"/>
<dbReference type="Pfam" id="PF00560">
    <property type="entry name" value="LRR_1"/>
    <property type="match status" value="1"/>
</dbReference>
<dbReference type="EMBL" id="CYKH01001760">
    <property type="protein sequence ID" value="CUI15063.1"/>
    <property type="molecule type" value="Genomic_DNA"/>
</dbReference>
<dbReference type="InterPro" id="IPR001611">
    <property type="entry name" value="Leu-rich_rpt"/>
</dbReference>
<dbReference type="GO" id="GO:0016020">
    <property type="term" value="C:membrane"/>
    <property type="evidence" value="ECO:0007669"/>
    <property type="project" value="UniProtKB-SubCell"/>
</dbReference>
<evidence type="ECO:0000256" key="3">
    <source>
        <dbReference type="ARBA" id="ARBA00022692"/>
    </source>
</evidence>
<keyword evidence="6" id="KW-1133">Transmembrane helix</keyword>
<evidence type="ECO:0000256" key="7">
    <source>
        <dbReference type="ARBA" id="ARBA00023136"/>
    </source>
</evidence>
<keyword evidence="5" id="KW-0677">Repeat</keyword>
<dbReference type="InterPro" id="IPR032675">
    <property type="entry name" value="LRR_dom_sf"/>
</dbReference>
<keyword evidence="3" id="KW-0812">Transmembrane</keyword>
<proteinExistence type="predicted"/>
<keyword evidence="8" id="KW-0675">Receptor</keyword>
<comment type="subcellular location">
    <subcellularLocation>
        <location evidence="1">Membrane</location>
        <topology evidence="1">Single-pass membrane protein</topology>
    </subcellularLocation>
</comment>
<dbReference type="OrthoDB" id="676979at2759"/>
<evidence type="ECO:0000256" key="2">
    <source>
        <dbReference type="ARBA" id="ARBA00022614"/>
    </source>
</evidence>
<evidence type="ECO:0000256" key="6">
    <source>
        <dbReference type="ARBA" id="ARBA00022989"/>
    </source>
</evidence>
<evidence type="ECO:0000256" key="8">
    <source>
        <dbReference type="ARBA" id="ARBA00023170"/>
    </source>
</evidence>
<gene>
    <name evidence="10" type="ORF">BSAL_22780</name>
</gene>
<reference evidence="11" key="1">
    <citation type="submission" date="2015-09" db="EMBL/GenBank/DDBJ databases">
        <authorList>
            <consortium name="Pathogen Informatics"/>
        </authorList>
    </citation>
    <scope>NUCLEOTIDE SEQUENCE [LARGE SCALE GENOMIC DNA]</scope>
    <source>
        <strain evidence="11">Lake Konstanz</strain>
    </source>
</reference>
<keyword evidence="4" id="KW-0732">Signal</keyword>
<keyword evidence="11" id="KW-1185">Reference proteome</keyword>
<dbReference type="PANTHER" id="PTHR27000">
    <property type="entry name" value="LEUCINE-RICH REPEAT RECEPTOR-LIKE PROTEIN KINASE FAMILY PROTEIN-RELATED"/>
    <property type="match status" value="1"/>
</dbReference>
<dbReference type="VEuPathDB" id="TriTrypDB:BSAL_22780"/>
<evidence type="ECO:0000256" key="1">
    <source>
        <dbReference type="ARBA" id="ARBA00004167"/>
    </source>
</evidence>
<protein>
    <submittedName>
        <fullName evidence="10">GP46-like surface antigen, putative</fullName>
    </submittedName>
</protein>
<accession>A0A0S4KL26</accession>
<evidence type="ECO:0000256" key="9">
    <source>
        <dbReference type="ARBA" id="ARBA00023180"/>
    </source>
</evidence>
<evidence type="ECO:0000313" key="11">
    <source>
        <dbReference type="Proteomes" id="UP000051952"/>
    </source>
</evidence>